<evidence type="ECO:0000256" key="6">
    <source>
        <dbReference type="ARBA" id="ARBA00022989"/>
    </source>
</evidence>
<feature type="domain" description="CBS" evidence="10">
    <location>
        <begin position="204"/>
        <end position="260"/>
    </location>
</feature>
<comment type="similarity">
    <text evidence="2 9">Belongs to the SLC41A transporter family.</text>
</comment>
<dbReference type="SUPFAM" id="SSF54631">
    <property type="entry name" value="CBS-domain pair"/>
    <property type="match status" value="1"/>
</dbReference>
<dbReference type="SUPFAM" id="SSF161093">
    <property type="entry name" value="MgtE membrane domain-like"/>
    <property type="match status" value="1"/>
</dbReference>
<evidence type="ECO:0000256" key="8">
    <source>
        <dbReference type="PROSITE-ProRule" id="PRU00703"/>
    </source>
</evidence>
<keyword evidence="8" id="KW-0129">CBS domain</keyword>
<gene>
    <name evidence="11" type="ORF">Mal4_41670</name>
</gene>
<evidence type="ECO:0000256" key="3">
    <source>
        <dbReference type="ARBA" id="ARBA00022448"/>
    </source>
</evidence>
<dbReference type="InterPro" id="IPR000644">
    <property type="entry name" value="CBS_dom"/>
</dbReference>
<dbReference type="NCBIfam" id="TIGR00400">
    <property type="entry name" value="mgtE"/>
    <property type="match status" value="1"/>
</dbReference>
<dbReference type="InterPro" id="IPR006668">
    <property type="entry name" value="Mg_transptr_MgtE_intracell_dom"/>
</dbReference>
<dbReference type="SMART" id="SM00924">
    <property type="entry name" value="MgtE_N"/>
    <property type="match status" value="1"/>
</dbReference>
<dbReference type="Gene3D" id="1.25.60.10">
    <property type="entry name" value="MgtE N-terminal domain-like"/>
    <property type="match status" value="1"/>
</dbReference>
<dbReference type="KEGG" id="mri:Mal4_41670"/>
<feature type="transmembrane region" description="Helical" evidence="9">
    <location>
        <begin position="388"/>
        <end position="412"/>
    </location>
</feature>
<dbReference type="SUPFAM" id="SSF158791">
    <property type="entry name" value="MgtE N-terminal domain-like"/>
    <property type="match status" value="1"/>
</dbReference>
<dbReference type="Pfam" id="PF00571">
    <property type="entry name" value="CBS"/>
    <property type="match status" value="2"/>
</dbReference>
<feature type="domain" description="CBS" evidence="10">
    <location>
        <begin position="140"/>
        <end position="203"/>
    </location>
</feature>
<dbReference type="EMBL" id="CP036275">
    <property type="protein sequence ID" value="QDU39819.1"/>
    <property type="molecule type" value="Genomic_DNA"/>
</dbReference>
<keyword evidence="9" id="KW-1003">Cell membrane</keyword>
<dbReference type="SMART" id="SM00116">
    <property type="entry name" value="CBS"/>
    <property type="match status" value="2"/>
</dbReference>
<evidence type="ECO:0000256" key="5">
    <source>
        <dbReference type="ARBA" id="ARBA00022842"/>
    </source>
</evidence>
<comment type="subunit">
    <text evidence="9">Homodimer.</text>
</comment>
<dbReference type="Pfam" id="PF01769">
    <property type="entry name" value="MgtE"/>
    <property type="match status" value="1"/>
</dbReference>
<dbReference type="InterPro" id="IPR038076">
    <property type="entry name" value="MgtE_N_sf"/>
</dbReference>
<dbReference type="Proteomes" id="UP000320496">
    <property type="component" value="Chromosome"/>
</dbReference>
<reference evidence="11 12" key="1">
    <citation type="submission" date="2019-02" db="EMBL/GenBank/DDBJ databases">
        <title>Deep-cultivation of Planctomycetes and their phenomic and genomic characterization uncovers novel biology.</title>
        <authorList>
            <person name="Wiegand S."/>
            <person name="Jogler M."/>
            <person name="Boedeker C."/>
            <person name="Pinto D."/>
            <person name="Vollmers J."/>
            <person name="Rivas-Marin E."/>
            <person name="Kohn T."/>
            <person name="Peeters S.H."/>
            <person name="Heuer A."/>
            <person name="Rast P."/>
            <person name="Oberbeckmann S."/>
            <person name="Bunk B."/>
            <person name="Jeske O."/>
            <person name="Meyerdierks A."/>
            <person name="Storesund J.E."/>
            <person name="Kallscheuer N."/>
            <person name="Luecker S."/>
            <person name="Lage O.M."/>
            <person name="Pohl T."/>
            <person name="Merkel B.J."/>
            <person name="Hornburger P."/>
            <person name="Mueller R.-W."/>
            <person name="Bruemmer F."/>
            <person name="Labrenz M."/>
            <person name="Spormann A.M."/>
            <person name="Op den Camp H."/>
            <person name="Overmann J."/>
            <person name="Amann R."/>
            <person name="Jetten M.S.M."/>
            <person name="Mascher T."/>
            <person name="Medema M.H."/>
            <person name="Devos D.P."/>
            <person name="Kaster A.-K."/>
            <person name="Ovreas L."/>
            <person name="Rohde M."/>
            <person name="Galperin M.Y."/>
            <person name="Jogler C."/>
        </authorList>
    </citation>
    <scope>NUCLEOTIDE SEQUENCE [LARGE SCALE GENOMIC DNA]</scope>
    <source>
        <strain evidence="11 12">Mal4</strain>
    </source>
</reference>
<keyword evidence="3 9" id="KW-0813">Transport</keyword>
<dbReference type="InterPro" id="IPR006667">
    <property type="entry name" value="SLC41_membr_dom"/>
</dbReference>
<evidence type="ECO:0000256" key="4">
    <source>
        <dbReference type="ARBA" id="ARBA00022692"/>
    </source>
</evidence>
<dbReference type="GO" id="GO:0046872">
    <property type="term" value="F:metal ion binding"/>
    <property type="evidence" value="ECO:0007669"/>
    <property type="project" value="UniProtKB-KW"/>
</dbReference>
<evidence type="ECO:0000313" key="11">
    <source>
        <dbReference type="EMBL" id="QDU39819.1"/>
    </source>
</evidence>
<proteinExistence type="inferred from homology"/>
<dbReference type="PROSITE" id="PS51371">
    <property type="entry name" value="CBS"/>
    <property type="match status" value="2"/>
</dbReference>
<keyword evidence="7 9" id="KW-0472">Membrane</keyword>
<dbReference type="InterPro" id="IPR036739">
    <property type="entry name" value="SLC41_membr_dom_sf"/>
</dbReference>
<dbReference type="InterPro" id="IPR046342">
    <property type="entry name" value="CBS_dom_sf"/>
</dbReference>
<dbReference type="GO" id="GO:0005886">
    <property type="term" value="C:plasma membrane"/>
    <property type="evidence" value="ECO:0007669"/>
    <property type="project" value="UniProtKB-SubCell"/>
</dbReference>
<keyword evidence="9" id="KW-0479">Metal-binding</keyword>
<dbReference type="PANTHER" id="PTHR43773">
    <property type="entry name" value="MAGNESIUM TRANSPORTER MGTE"/>
    <property type="match status" value="1"/>
</dbReference>
<keyword evidence="5 9" id="KW-0460">Magnesium</keyword>
<comment type="function">
    <text evidence="9">Acts as a magnesium transporter.</text>
</comment>
<dbReference type="Pfam" id="PF03448">
    <property type="entry name" value="MgtE_N"/>
    <property type="match status" value="1"/>
</dbReference>
<evidence type="ECO:0000313" key="12">
    <source>
        <dbReference type="Proteomes" id="UP000320496"/>
    </source>
</evidence>
<dbReference type="PANTHER" id="PTHR43773:SF1">
    <property type="entry name" value="MAGNESIUM TRANSPORTER MGTE"/>
    <property type="match status" value="1"/>
</dbReference>
<feature type="transmembrane region" description="Helical" evidence="9">
    <location>
        <begin position="360"/>
        <end position="382"/>
    </location>
</feature>
<evidence type="ECO:0000256" key="1">
    <source>
        <dbReference type="ARBA" id="ARBA00004141"/>
    </source>
</evidence>
<dbReference type="InterPro" id="IPR006669">
    <property type="entry name" value="MgtE_transporter"/>
</dbReference>
<accession>A0A517ZBK6</accession>
<protein>
    <recommendedName>
        <fullName evidence="9">Magnesium transporter MgtE</fullName>
    </recommendedName>
</protein>
<feature type="transmembrane region" description="Helical" evidence="9">
    <location>
        <begin position="289"/>
        <end position="309"/>
    </location>
</feature>
<organism evidence="11 12">
    <name type="scientific">Maioricimonas rarisocia</name>
    <dbReference type="NCBI Taxonomy" id="2528026"/>
    <lineage>
        <taxon>Bacteria</taxon>
        <taxon>Pseudomonadati</taxon>
        <taxon>Planctomycetota</taxon>
        <taxon>Planctomycetia</taxon>
        <taxon>Planctomycetales</taxon>
        <taxon>Planctomycetaceae</taxon>
        <taxon>Maioricimonas</taxon>
    </lineage>
</organism>
<evidence type="ECO:0000259" key="10">
    <source>
        <dbReference type="PROSITE" id="PS51371"/>
    </source>
</evidence>
<dbReference type="Gene3D" id="3.10.580.10">
    <property type="entry name" value="CBS-domain"/>
    <property type="match status" value="1"/>
</dbReference>
<feature type="transmembrane region" description="Helical" evidence="9">
    <location>
        <begin position="424"/>
        <end position="442"/>
    </location>
</feature>
<keyword evidence="12" id="KW-1185">Reference proteome</keyword>
<name>A0A517ZBK6_9PLAN</name>
<dbReference type="CDD" id="cd04606">
    <property type="entry name" value="CBS_pair_Mg_transporter"/>
    <property type="match status" value="1"/>
</dbReference>
<dbReference type="GO" id="GO:0015095">
    <property type="term" value="F:magnesium ion transmembrane transporter activity"/>
    <property type="evidence" value="ECO:0007669"/>
    <property type="project" value="UniProtKB-UniRule"/>
</dbReference>
<evidence type="ECO:0000256" key="7">
    <source>
        <dbReference type="ARBA" id="ARBA00023136"/>
    </source>
</evidence>
<keyword evidence="6 9" id="KW-1133">Transmembrane helix</keyword>
<sequence length="451" mass="49835">MSPSIYSSLLQPDLRLMIEENDGPGMEEFCRALYPGVVAEVLEEMPVEETWTVLRHCPAAQQAEIFQFLPLPYQMDLVQNIDRKTLSKLIEEMAPDDRVDLLERMDPDAVENLLPLIAQAERSDIRKLLSYEEHSAGSIMTTEYASLPADITVADALQRLRVQAPSRETIYYIYITDSGRHLIGFMSLRKLIQARPTARLEDIMERDVISVRVDDDQEFVANEIARYDFIAIPIVDSQNRLVGIVTHDDAADVMQEEATEDAHLHGAVLPLEDSYLITPFLTLFWKRGVWLVILLGAASLTAQVLNWLGPGQDRNWMVLFIPLVLASGGNAGSQSATLVIRAMALDETRGKVRQIAWREFRLGALMGLILAILALAVAMALVDFDRSTVVAATVFCVVALGTVAGSMLPLGLDRLGMDPALMSNPLIAAISDITGVVIYYNAARLVLGAVS</sequence>
<evidence type="ECO:0000256" key="2">
    <source>
        <dbReference type="ARBA" id="ARBA00009749"/>
    </source>
</evidence>
<dbReference type="AlphaFoldDB" id="A0A517ZBK6"/>
<feature type="transmembrane region" description="Helical" evidence="9">
    <location>
        <begin position="315"/>
        <end position="340"/>
    </location>
</feature>
<evidence type="ECO:0000256" key="9">
    <source>
        <dbReference type="RuleBase" id="RU362011"/>
    </source>
</evidence>
<comment type="subcellular location">
    <subcellularLocation>
        <location evidence="9">Cell membrane</location>
        <topology evidence="9">Multi-pass membrane protein</topology>
    </subcellularLocation>
    <subcellularLocation>
        <location evidence="1">Membrane</location>
        <topology evidence="1">Multi-pass membrane protein</topology>
    </subcellularLocation>
</comment>
<dbReference type="Gene3D" id="1.10.357.20">
    <property type="entry name" value="SLC41 divalent cation transporters, integral membrane domain"/>
    <property type="match status" value="1"/>
</dbReference>
<keyword evidence="4 9" id="KW-0812">Transmembrane</keyword>
<dbReference type="RefSeq" id="WP_231746588.1">
    <property type="nucleotide sequence ID" value="NZ_CP036275.1"/>
</dbReference>